<keyword evidence="1" id="KW-0472">Membrane</keyword>
<dbReference type="Proteomes" id="UP000522365">
    <property type="component" value="Unassembled WGS sequence"/>
</dbReference>
<protein>
    <submittedName>
        <fullName evidence="2">Uncharacterized protein</fullName>
    </submittedName>
</protein>
<evidence type="ECO:0000256" key="1">
    <source>
        <dbReference type="SAM" id="Phobius"/>
    </source>
</evidence>
<dbReference type="EMBL" id="JACDUK010000002">
    <property type="protein sequence ID" value="MBA2852969.1"/>
    <property type="molecule type" value="Genomic_DNA"/>
</dbReference>
<proteinExistence type="predicted"/>
<name>A0A7J9NZ53_METMI</name>
<feature type="transmembrane region" description="Helical" evidence="1">
    <location>
        <begin position="7"/>
        <end position="26"/>
    </location>
</feature>
<sequence>MGNKNNIWIGLAIALILVSGATWWYIGQGESGGIIIPTGTTFSSDAAFDNETGDVLITFNASKENITADSLELFISYDELTFTKSNTFEDVSFPIDIEVTPESGEEILYYYAVVSYSDKTYRLPTDAGSYETVEITVETTEDTNTTEETALSFTAVSDFDNTTGIVLFSLSASEDNKTADVLLFTSYDNTTFTNTVNSTALDLPGTFEFTADVAETDLYYYLEIVCDGNTSRLPAESSEWINVTIAG</sequence>
<evidence type="ECO:0000313" key="2">
    <source>
        <dbReference type="EMBL" id="MBA2852969.1"/>
    </source>
</evidence>
<keyword evidence="1" id="KW-1133">Transmembrane helix</keyword>
<dbReference type="AlphaFoldDB" id="A0A7J9NZ53"/>
<accession>A0A7J9NZ53</accession>
<dbReference type="RefSeq" id="WP_181504120.1">
    <property type="nucleotide sequence ID" value="NZ_JACDUK010000002.1"/>
</dbReference>
<keyword evidence="1" id="KW-0812">Transmembrane</keyword>
<reference evidence="2 3" key="1">
    <citation type="submission" date="2020-07" db="EMBL/GenBank/DDBJ databases">
        <title>Genomic Encyclopedia of Type Strains, Phase IV (KMG-V): Genome sequencing to study the core and pangenomes of soil and plant-associated prokaryotes.</title>
        <authorList>
            <person name="Whitman W."/>
        </authorList>
    </citation>
    <scope>NUCLEOTIDE SEQUENCE [LARGE SCALE GENOMIC DNA]</scope>
    <source>
        <strain evidence="2 3">S1</strain>
    </source>
</reference>
<comment type="caution">
    <text evidence="2">The sequence shown here is derived from an EMBL/GenBank/DDBJ whole genome shotgun (WGS) entry which is preliminary data.</text>
</comment>
<organism evidence="2 3">
    <name type="scientific">Methanococcus maripaludis</name>
    <name type="common">Methanococcus deltae</name>
    <dbReference type="NCBI Taxonomy" id="39152"/>
    <lineage>
        <taxon>Archaea</taxon>
        <taxon>Methanobacteriati</taxon>
        <taxon>Methanobacteriota</taxon>
        <taxon>Methanomada group</taxon>
        <taxon>Methanococci</taxon>
        <taxon>Methanococcales</taxon>
        <taxon>Methanococcaceae</taxon>
        <taxon>Methanococcus</taxon>
    </lineage>
</organism>
<gene>
    <name evidence="2" type="ORF">HNP89_000926</name>
</gene>
<evidence type="ECO:0000313" key="3">
    <source>
        <dbReference type="Proteomes" id="UP000522365"/>
    </source>
</evidence>